<dbReference type="EMBL" id="AWFG01000074">
    <property type="protein sequence ID" value="KCZ54590.1"/>
    <property type="molecule type" value="Genomic_DNA"/>
</dbReference>
<comment type="caution">
    <text evidence="2">The sequence shown here is derived from an EMBL/GenBank/DDBJ whole genome shotgun (WGS) entry which is preliminary data.</text>
</comment>
<proteinExistence type="predicted"/>
<organism evidence="2 3">
    <name type="scientific">Hyphomonas chukchiensis</name>
    <dbReference type="NCBI Taxonomy" id="1280947"/>
    <lineage>
        <taxon>Bacteria</taxon>
        <taxon>Pseudomonadati</taxon>
        <taxon>Pseudomonadota</taxon>
        <taxon>Alphaproteobacteria</taxon>
        <taxon>Hyphomonadales</taxon>
        <taxon>Hyphomonadaceae</taxon>
        <taxon>Hyphomonas</taxon>
    </lineage>
</organism>
<dbReference type="Pfam" id="PF11994">
    <property type="entry name" value="DUF3489"/>
    <property type="match status" value="1"/>
</dbReference>
<keyword evidence="3" id="KW-1185">Reference proteome</keyword>
<dbReference type="Proteomes" id="UP000027190">
    <property type="component" value="Unassembled WGS sequence"/>
</dbReference>
<accession>A0A062UEP3</accession>
<gene>
    <name evidence="2" type="ORF">HY30_09900</name>
</gene>
<dbReference type="AlphaFoldDB" id="A0A062UEP3"/>
<feature type="region of interest" description="Disordered" evidence="1">
    <location>
        <begin position="1"/>
        <end position="21"/>
    </location>
</feature>
<dbReference type="InterPro" id="IPR021880">
    <property type="entry name" value="DUF3489"/>
</dbReference>
<dbReference type="PATRIC" id="fig|1280947.3.peg.3432"/>
<feature type="region of interest" description="Disordered" evidence="1">
    <location>
        <begin position="64"/>
        <end position="84"/>
    </location>
</feature>
<protein>
    <recommendedName>
        <fullName evidence="4">DUF3489 domain-containing protein</fullName>
    </recommendedName>
</protein>
<dbReference type="STRING" id="1280947.HY30_09900"/>
<evidence type="ECO:0000313" key="2">
    <source>
        <dbReference type="EMBL" id="KCZ54590.1"/>
    </source>
</evidence>
<feature type="compositionally biased region" description="Basic residues" evidence="1">
    <location>
        <begin position="1"/>
        <end position="17"/>
    </location>
</feature>
<reference evidence="2 3" key="1">
    <citation type="journal article" date="2014" name="Antonie Van Leeuwenhoek">
        <title>Hyphomonas beringensis sp. nov. and Hyphomonas chukchiensis sp. nov., isolated from surface seawater of the Bering Sea and Chukchi Sea.</title>
        <authorList>
            <person name="Li C."/>
            <person name="Lai Q."/>
            <person name="Li G."/>
            <person name="Dong C."/>
            <person name="Wang J."/>
            <person name="Liao Y."/>
            <person name="Shao Z."/>
        </authorList>
    </citation>
    <scope>NUCLEOTIDE SEQUENCE [LARGE SCALE GENOMIC DNA]</scope>
    <source>
        <strain evidence="2 3">BH-BN04-4</strain>
    </source>
</reference>
<evidence type="ECO:0000313" key="3">
    <source>
        <dbReference type="Proteomes" id="UP000027190"/>
    </source>
</evidence>
<dbReference type="eggNOG" id="ENOG5033BTU">
    <property type="taxonomic scope" value="Bacteria"/>
</dbReference>
<evidence type="ECO:0008006" key="4">
    <source>
        <dbReference type="Google" id="ProtNLM"/>
    </source>
</evidence>
<name>A0A062UEP3_9PROT</name>
<evidence type="ECO:0000256" key="1">
    <source>
        <dbReference type="SAM" id="MobiDB-lite"/>
    </source>
</evidence>
<sequence length="84" mass="9255">MTNRKSTRAVQRTKAKASKADQLKSLLTKPDGMTVEALSTKLSWQTHTTRAALTRLKQAGVGVEKLDPSEGSRQSRYRIVGAKK</sequence>